<comment type="caution">
    <text evidence="21">The sequence shown here is derived from an EMBL/GenBank/DDBJ whole genome shotgun (WGS) entry which is preliminary data.</text>
</comment>
<dbReference type="EMBL" id="JABTCN010000051">
    <property type="protein sequence ID" value="MBA8777440.1"/>
    <property type="molecule type" value="Genomic_DNA"/>
</dbReference>
<dbReference type="Pfam" id="PF02852">
    <property type="entry name" value="Pyr_redox_dim"/>
    <property type="match status" value="1"/>
</dbReference>
<evidence type="ECO:0000259" key="20">
    <source>
        <dbReference type="Pfam" id="PF07992"/>
    </source>
</evidence>
<evidence type="ECO:0000256" key="3">
    <source>
        <dbReference type="ARBA" id="ARBA00004496"/>
    </source>
</evidence>
<dbReference type="GO" id="GO:0004148">
    <property type="term" value="F:dihydrolipoyl dehydrogenase (NADH) activity"/>
    <property type="evidence" value="ECO:0007669"/>
    <property type="project" value="UniProtKB-EC"/>
</dbReference>
<name>A0A9X0TLN7_9STAP</name>
<keyword evidence="11 16" id="KW-0520">NAD</keyword>
<proteinExistence type="inferred from homology"/>
<dbReference type="InterPro" id="IPR023753">
    <property type="entry name" value="FAD/NAD-binding_dom"/>
</dbReference>
<evidence type="ECO:0000256" key="12">
    <source>
        <dbReference type="ARBA" id="ARBA00023157"/>
    </source>
</evidence>
<dbReference type="PRINTS" id="PR00368">
    <property type="entry name" value="FADPNR"/>
</dbReference>
<dbReference type="RefSeq" id="WP_182281235.1">
    <property type="nucleotide sequence ID" value="NZ_JABTCN010000051.1"/>
</dbReference>
<organism evidence="21 22">
    <name type="scientific">Staphylococcus coagulans</name>
    <dbReference type="NCBI Taxonomy" id="74706"/>
    <lineage>
        <taxon>Bacteria</taxon>
        <taxon>Bacillati</taxon>
        <taxon>Bacillota</taxon>
        <taxon>Bacilli</taxon>
        <taxon>Bacillales</taxon>
        <taxon>Staphylococcaceae</taxon>
        <taxon>Staphylococcus</taxon>
    </lineage>
</organism>
<evidence type="ECO:0000313" key="21">
    <source>
        <dbReference type="EMBL" id="MBA8777440.1"/>
    </source>
</evidence>
<sequence>MRTTYDLIVIGAGPGGYVTAIRAAQLGKQVAIIEKFNAGGTCLNVGCIPSKTLLEHGTKVHDIQTARAWGIQSSDLSLDVKQLTSRKSQVVQTLTGGVKQLLKKNKVTYIEGEAQLHKDLHVEVNGDMLEATDVVLATGSRPFIPPIQGLDKVDFDTTDTFFDMKKLPKSLAVIGGGVIATELASSMADLGVEVTIVEVAKDILLTEIDEVRTLLKAHLENQGIRIITQAEIEKVTKDKIHLASDEPIHFDQLLVATGRKPNVALAEALNLKREEQWIQVDEHFQTSVKHLYAIGDLIPGYQLAHVASAQGVYVAEHLAGQQPHPVNEDQVARCIYTRLEAASVGLSEAQAQERGYTVKVTTSKFQGNAKALIKGEAEGFVKLVIDTQYQELLGAFIAGPHATDLIGEILGVMASEGTVNELSDVIQPHPALLEGIGESADSYFNKAIHEF</sequence>
<feature type="domain" description="Pyridine nucleotide-disulphide oxidoreductase dimerisation" evidence="19">
    <location>
        <begin position="331"/>
        <end position="439"/>
    </location>
</feature>
<dbReference type="InterPro" id="IPR016156">
    <property type="entry name" value="FAD/NAD-linked_Rdtase_dimer_sf"/>
</dbReference>
<feature type="binding site" evidence="16">
    <location>
        <begin position="175"/>
        <end position="182"/>
    </location>
    <ligand>
        <name>NAD(+)</name>
        <dbReference type="ChEBI" id="CHEBI:57540"/>
    </ligand>
</feature>
<reference evidence="21 22" key="1">
    <citation type="journal article" date="2020" name="Access Microbiol">
        <title>Isolation and genome sequencing of Staphylococcus schleiferi subspecies coagulans from Antarctic seals.</title>
        <authorList>
            <person name="Foster G."/>
            <person name="Robb A."/>
            <person name="Paterson G.K."/>
        </authorList>
    </citation>
    <scope>NUCLEOTIDE SEQUENCE [LARGE SCALE GENOMIC DNA]</scope>
    <source>
        <strain evidence="21 22">M615/02/4</strain>
    </source>
</reference>
<dbReference type="PIRSF" id="PIRSF000350">
    <property type="entry name" value="Mercury_reductase_MerA"/>
    <property type="match status" value="1"/>
</dbReference>
<evidence type="ECO:0000256" key="18">
    <source>
        <dbReference type="RuleBase" id="RU003692"/>
    </source>
</evidence>
<dbReference type="GO" id="GO:0005737">
    <property type="term" value="C:cytoplasm"/>
    <property type="evidence" value="ECO:0007669"/>
    <property type="project" value="UniProtKB-SubCell"/>
</dbReference>
<feature type="disulfide bond" description="Redox-active" evidence="17">
    <location>
        <begin position="42"/>
        <end position="47"/>
    </location>
</feature>
<keyword evidence="10 18" id="KW-0560">Oxidoreductase</keyword>
<comment type="function">
    <text evidence="1">Lipoamide dehydrogenase is a component of the alpha-ketoacid dehydrogenase complexes.</text>
</comment>
<dbReference type="InterPro" id="IPR012999">
    <property type="entry name" value="Pyr_OxRdtase_I_AS"/>
</dbReference>
<comment type="similarity">
    <text evidence="4 18">Belongs to the class-I pyridine nucleotide-disulfide oxidoreductase family.</text>
</comment>
<dbReference type="InterPro" id="IPR036188">
    <property type="entry name" value="FAD/NAD-bd_sf"/>
</dbReference>
<dbReference type="AlphaFoldDB" id="A0A9X0TLN7"/>
<evidence type="ECO:0000256" key="5">
    <source>
        <dbReference type="ARBA" id="ARBA00012608"/>
    </source>
</evidence>
<evidence type="ECO:0000259" key="19">
    <source>
        <dbReference type="Pfam" id="PF02852"/>
    </source>
</evidence>
<protein>
    <recommendedName>
        <fullName evidence="6 18">Dihydrolipoyl dehydrogenase</fullName>
        <ecNumber evidence="5 18">1.8.1.4</ecNumber>
    </recommendedName>
</protein>
<evidence type="ECO:0000256" key="7">
    <source>
        <dbReference type="ARBA" id="ARBA00022490"/>
    </source>
</evidence>
<evidence type="ECO:0000256" key="17">
    <source>
        <dbReference type="PIRSR" id="PIRSR000350-4"/>
    </source>
</evidence>
<evidence type="ECO:0000256" key="15">
    <source>
        <dbReference type="PIRSR" id="PIRSR000350-2"/>
    </source>
</evidence>
<evidence type="ECO:0000256" key="16">
    <source>
        <dbReference type="PIRSR" id="PIRSR000350-3"/>
    </source>
</evidence>
<feature type="active site" description="Proton acceptor" evidence="15">
    <location>
        <position position="429"/>
    </location>
</feature>
<evidence type="ECO:0000256" key="2">
    <source>
        <dbReference type="ARBA" id="ARBA00004170"/>
    </source>
</evidence>
<dbReference type="Gene3D" id="3.30.390.30">
    <property type="match status" value="1"/>
</dbReference>
<feature type="binding site" evidence="16">
    <location>
        <begin position="138"/>
        <end position="140"/>
    </location>
    <ligand>
        <name>FAD</name>
        <dbReference type="ChEBI" id="CHEBI:57692"/>
    </ligand>
</feature>
<keyword evidence="8 18" id="KW-0285">Flavoprotein</keyword>
<evidence type="ECO:0000256" key="11">
    <source>
        <dbReference type="ARBA" id="ARBA00023027"/>
    </source>
</evidence>
<dbReference type="EC" id="1.8.1.4" evidence="5 18"/>
<evidence type="ECO:0000313" key="22">
    <source>
        <dbReference type="Proteomes" id="UP000524893"/>
    </source>
</evidence>
<keyword evidence="7" id="KW-0963">Cytoplasm</keyword>
<accession>A0A9X0TLN7</accession>
<evidence type="ECO:0000256" key="8">
    <source>
        <dbReference type="ARBA" id="ARBA00022630"/>
    </source>
</evidence>
<dbReference type="GO" id="GO:0006103">
    <property type="term" value="P:2-oxoglutarate metabolic process"/>
    <property type="evidence" value="ECO:0007669"/>
    <property type="project" value="TreeGrafter"/>
</dbReference>
<dbReference type="Proteomes" id="UP000524893">
    <property type="component" value="Unassembled WGS sequence"/>
</dbReference>
<dbReference type="InterPro" id="IPR050151">
    <property type="entry name" value="Class-I_Pyr_Nuc-Dis_Oxidored"/>
</dbReference>
<dbReference type="PANTHER" id="PTHR22912:SF217">
    <property type="entry name" value="DIHYDROLIPOYL DEHYDROGENASE"/>
    <property type="match status" value="1"/>
</dbReference>
<dbReference type="PANTHER" id="PTHR22912">
    <property type="entry name" value="DISULFIDE OXIDOREDUCTASE"/>
    <property type="match status" value="1"/>
</dbReference>
<dbReference type="SUPFAM" id="SSF55424">
    <property type="entry name" value="FAD/NAD-linked reductases, dimerisation (C-terminal) domain"/>
    <property type="match status" value="1"/>
</dbReference>
<dbReference type="NCBIfam" id="TIGR01350">
    <property type="entry name" value="lipoamide_DH"/>
    <property type="match status" value="1"/>
</dbReference>
<comment type="catalytic activity">
    <reaction evidence="14 18">
        <text>N(6)-[(R)-dihydrolipoyl]-L-lysyl-[protein] + NAD(+) = N(6)-[(R)-lipoyl]-L-lysyl-[protein] + NADH + H(+)</text>
        <dbReference type="Rhea" id="RHEA:15045"/>
        <dbReference type="Rhea" id="RHEA-COMP:10474"/>
        <dbReference type="Rhea" id="RHEA-COMP:10475"/>
        <dbReference type="ChEBI" id="CHEBI:15378"/>
        <dbReference type="ChEBI" id="CHEBI:57540"/>
        <dbReference type="ChEBI" id="CHEBI:57945"/>
        <dbReference type="ChEBI" id="CHEBI:83099"/>
        <dbReference type="ChEBI" id="CHEBI:83100"/>
        <dbReference type="EC" id="1.8.1.4"/>
    </reaction>
</comment>
<dbReference type="InterPro" id="IPR001100">
    <property type="entry name" value="Pyr_nuc-diS_OxRdtase"/>
</dbReference>
<feature type="domain" description="FAD/NAD(P)-binding" evidence="20">
    <location>
        <begin position="5"/>
        <end position="311"/>
    </location>
</feature>
<evidence type="ECO:0000256" key="9">
    <source>
        <dbReference type="ARBA" id="ARBA00022827"/>
    </source>
</evidence>
<dbReference type="PRINTS" id="PR00411">
    <property type="entry name" value="PNDRDTASEI"/>
</dbReference>
<comment type="cofactor">
    <cofactor evidence="16 18">
        <name>FAD</name>
        <dbReference type="ChEBI" id="CHEBI:57692"/>
    </cofactor>
    <text evidence="16 18">Binds 1 FAD per subunit.</text>
</comment>
<dbReference type="Gene3D" id="3.50.50.60">
    <property type="entry name" value="FAD/NAD(P)-binding domain"/>
    <property type="match status" value="2"/>
</dbReference>
<dbReference type="Pfam" id="PF07992">
    <property type="entry name" value="Pyr_redox_2"/>
    <property type="match status" value="1"/>
</dbReference>
<dbReference type="SUPFAM" id="SSF51905">
    <property type="entry name" value="FAD/NAD(P)-binding domain"/>
    <property type="match status" value="1"/>
</dbReference>
<comment type="miscellaneous">
    <text evidence="18">The active site is a redox-active disulfide bond.</text>
</comment>
<evidence type="ECO:0000256" key="13">
    <source>
        <dbReference type="ARBA" id="ARBA00023284"/>
    </source>
</evidence>
<keyword evidence="12" id="KW-1015">Disulfide bond</keyword>
<keyword evidence="13 18" id="KW-0676">Redox-active center</keyword>
<keyword evidence="9 16" id="KW-0274">FAD</keyword>
<evidence type="ECO:0000256" key="14">
    <source>
        <dbReference type="ARBA" id="ARBA00049187"/>
    </source>
</evidence>
<gene>
    <name evidence="21" type="primary">lpdA</name>
    <name evidence="21" type="ORF">HR081_11225</name>
</gene>
<feature type="binding site" evidence="16">
    <location>
        <position position="51"/>
    </location>
    <ligand>
        <name>FAD</name>
        <dbReference type="ChEBI" id="CHEBI:57692"/>
    </ligand>
</feature>
<evidence type="ECO:0000256" key="4">
    <source>
        <dbReference type="ARBA" id="ARBA00007532"/>
    </source>
</evidence>
<dbReference type="FunFam" id="3.30.390.30:FF:000001">
    <property type="entry name" value="Dihydrolipoyl dehydrogenase"/>
    <property type="match status" value="1"/>
</dbReference>
<evidence type="ECO:0000256" key="1">
    <source>
        <dbReference type="ARBA" id="ARBA00002052"/>
    </source>
</evidence>
<evidence type="ECO:0000256" key="10">
    <source>
        <dbReference type="ARBA" id="ARBA00023002"/>
    </source>
</evidence>
<dbReference type="GO" id="GO:0050660">
    <property type="term" value="F:flavin adenine dinucleotide binding"/>
    <property type="evidence" value="ECO:0007669"/>
    <property type="project" value="InterPro"/>
</dbReference>
<feature type="binding site" evidence="16">
    <location>
        <position position="296"/>
    </location>
    <ligand>
        <name>FAD</name>
        <dbReference type="ChEBI" id="CHEBI:57692"/>
    </ligand>
</feature>
<feature type="binding site" evidence="16">
    <location>
        <position position="198"/>
    </location>
    <ligand>
        <name>NAD(+)</name>
        <dbReference type="ChEBI" id="CHEBI:57540"/>
    </ligand>
</feature>
<dbReference type="InterPro" id="IPR004099">
    <property type="entry name" value="Pyr_nucl-diS_OxRdtase_dimer"/>
</dbReference>
<dbReference type="InterPro" id="IPR006258">
    <property type="entry name" value="Lipoamide_DH"/>
</dbReference>
<feature type="binding site" evidence="16">
    <location>
        <position position="258"/>
    </location>
    <ligand>
        <name>NAD(+)</name>
        <dbReference type="ChEBI" id="CHEBI:57540"/>
    </ligand>
</feature>
<evidence type="ECO:0000256" key="6">
    <source>
        <dbReference type="ARBA" id="ARBA00016961"/>
    </source>
</evidence>
<comment type="subcellular location">
    <subcellularLocation>
        <location evidence="3">Cytoplasm</location>
    </subcellularLocation>
    <subcellularLocation>
        <location evidence="2">Membrane</location>
        <topology evidence="2">Peripheral membrane protein</topology>
    </subcellularLocation>
</comment>
<dbReference type="GO" id="GO:0016020">
    <property type="term" value="C:membrane"/>
    <property type="evidence" value="ECO:0007669"/>
    <property type="project" value="UniProtKB-SubCell"/>
</dbReference>
<keyword evidence="16" id="KW-0547">Nucleotide-binding</keyword>
<dbReference type="PROSITE" id="PS00076">
    <property type="entry name" value="PYRIDINE_REDOX_1"/>
    <property type="match status" value="1"/>
</dbReference>